<evidence type="ECO:0000259" key="7">
    <source>
        <dbReference type="PROSITE" id="PS50110"/>
    </source>
</evidence>
<evidence type="ECO:0000313" key="9">
    <source>
        <dbReference type="Proteomes" id="UP000092164"/>
    </source>
</evidence>
<dbReference type="GO" id="GO:0006355">
    <property type="term" value="P:regulation of DNA-templated transcription"/>
    <property type="evidence" value="ECO:0007669"/>
    <property type="project" value="InterPro"/>
</dbReference>
<reference evidence="9" key="1">
    <citation type="submission" date="2016-06" db="EMBL/GenBank/DDBJ databases">
        <authorList>
            <person name="Zhan P."/>
        </authorList>
    </citation>
    <scope>NUCLEOTIDE SEQUENCE [LARGE SCALE GENOMIC DNA]</scope>
    <source>
        <strain evidence="9">T28</strain>
    </source>
</reference>
<dbReference type="Gene3D" id="3.40.50.2300">
    <property type="match status" value="1"/>
</dbReference>
<evidence type="ECO:0000256" key="5">
    <source>
        <dbReference type="PROSITE-ProRule" id="PRU00169"/>
    </source>
</evidence>
<keyword evidence="2" id="KW-0805">Transcription regulation</keyword>
<evidence type="ECO:0000256" key="1">
    <source>
        <dbReference type="ARBA" id="ARBA00022553"/>
    </source>
</evidence>
<dbReference type="OrthoDB" id="9797341at2"/>
<evidence type="ECO:0000259" key="6">
    <source>
        <dbReference type="PROSITE" id="PS50043"/>
    </source>
</evidence>
<sequence length="211" mass="23455">MQLKPIKVVIVDDHPMVIEGLKTLLAGETTIHIKNYFTNGKDTLAFLEKDTCDIILLDVNLPDINGVEMVGMILHKRATIGILGLSTYSEPSIINQMIRNGVKGYLLKNATSNELVAAISQVHNGSFYFGREIQKILADSVAQDTKNIPKLTRREKHILTLIAEGKTTNIIAEELFISPLTVETHRRNLMQKLEVSNAASLIKIAVEKKLI</sequence>
<name>A0A1B7ZF25_9FLAO</name>
<keyword evidence="3 8" id="KW-0238">DNA-binding</keyword>
<keyword evidence="4" id="KW-0804">Transcription</keyword>
<dbReference type="InterPro" id="IPR000792">
    <property type="entry name" value="Tscrpt_reg_LuxR_C"/>
</dbReference>
<proteinExistence type="predicted"/>
<accession>A0A1B7ZF25</accession>
<gene>
    <name evidence="8" type="ORF">A9200_01900</name>
</gene>
<evidence type="ECO:0000313" key="8">
    <source>
        <dbReference type="EMBL" id="OBR42165.1"/>
    </source>
</evidence>
<comment type="caution">
    <text evidence="8">The sequence shown here is derived from an EMBL/GenBank/DDBJ whole genome shotgun (WGS) entry which is preliminary data.</text>
</comment>
<dbReference type="Proteomes" id="UP000092164">
    <property type="component" value="Unassembled WGS sequence"/>
</dbReference>
<dbReference type="GO" id="GO:0000160">
    <property type="term" value="P:phosphorelay signal transduction system"/>
    <property type="evidence" value="ECO:0007669"/>
    <property type="project" value="InterPro"/>
</dbReference>
<dbReference type="PRINTS" id="PR00038">
    <property type="entry name" value="HTHLUXR"/>
</dbReference>
<dbReference type="KEGG" id="mart:BTR34_10275"/>
<feature type="domain" description="Response regulatory" evidence="7">
    <location>
        <begin position="7"/>
        <end position="123"/>
    </location>
</feature>
<dbReference type="InterPro" id="IPR039420">
    <property type="entry name" value="WalR-like"/>
</dbReference>
<keyword evidence="1 5" id="KW-0597">Phosphoprotein</keyword>
<feature type="modified residue" description="4-aspartylphosphate" evidence="5">
    <location>
        <position position="58"/>
    </location>
</feature>
<dbReference type="SMART" id="SM00421">
    <property type="entry name" value="HTH_LUXR"/>
    <property type="match status" value="1"/>
</dbReference>
<dbReference type="EMBL" id="LZFP01000001">
    <property type="protein sequence ID" value="OBR42165.1"/>
    <property type="molecule type" value="Genomic_DNA"/>
</dbReference>
<dbReference type="RefSeq" id="WP_068481103.1">
    <property type="nucleotide sequence ID" value="NZ_CP018760.1"/>
</dbReference>
<evidence type="ECO:0000256" key="3">
    <source>
        <dbReference type="ARBA" id="ARBA00023125"/>
    </source>
</evidence>
<dbReference type="InterPro" id="IPR001789">
    <property type="entry name" value="Sig_transdc_resp-reg_receiver"/>
</dbReference>
<dbReference type="PROSITE" id="PS00622">
    <property type="entry name" value="HTH_LUXR_1"/>
    <property type="match status" value="1"/>
</dbReference>
<dbReference type="CDD" id="cd06170">
    <property type="entry name" value="LuxR_C_like"/>
    <property type="match status" value="1"/>
</dbReference>
<feature type="domain" description="HTH luxR-type" evidence="6">
    <location>
        <begin position="144"/>
        <end position="209"/>
    </location>
</feature>
<dbReference type="SUPFAM" id="SSF46894">
    <property type="entry name" value="C-terminal effector domain of the bipartite response regulators"/>
    <property type="match status" value="1"/>
</dbReference>
<keyword evidence="9" id="KW-1185">Reference proteome</keyword>
<dbReference type="Pfam" id="PF00196">
    <property type="entry name" value="GerE"/>
    <property type="match status" value="1"/>
</dbReference>
<protein>
    <submittedName>
        <fullName evidence="8">DNA-binding response regulator</fullName>
    </submittedName>
</protein>
<dbReference type="CDD" id="cd17535">
    <property type="entry name" value="REC_NarL-like"/>
    <property type="match status" value="1"/>
</dbReference>
<organism evidence="8 9">
    <name type="scientific">Maribacter hydrothermalis</name>
    <dbReference type="NCBI Taxonomy" id="1836467"/>
    <lineage>
        <taxon>Bacteria</taxon>
        <taxon>Pseudomonadati</taxon>
        <taxon>Bacteroidota</taxon>
        <taxon>Flavobacteriia</taxon>
        <taxon>Flavobacteriales</taxon>
        <taxon>Flavobacteriaceae</taxon>
        <taxon>Maribacter</taxon>
    </lineage>
</organism>
<evidence type="ECO:0000256" key="2">
    <source>
        <dbReference type="ARBA" id="ARBA00023015"/>
    </source>
</evidence>
<dbReference type="PANTHER" id="PTHR43214:SF41">
    <property type="entry name" value="NITRATE_NITRITE RESPONSE REGULATOR PROTEIN NARP"/>
    <property type="match status" value="1"/>
</dbReference>
<dbReference type="PROSITE" id="PS50110">
    <property type="entry name" value="RESPONSE_REGULATORY"/>
    <property type="match status" value="1"/>
</dbReference>
<dbReference type="STRING" id="1836467.BTR34_10275"/>
<dbReference type="AlphaFoldDB" id="A0A1B7ZF25"/>
<dbReference type="InterPro" id="IPR016032">
    <property type="entry name" value="Sig_transdc_resp-reg_C-effctor"/>
</dbReference>
<dbReference type="Pfam" id="PF00072">
    <property type="entry name" value="Response_reg"/>
    <property type="match status" value="1"/>
</dbReference>
<dbReference type="SMART" id="SM00448">
    <property type="entry name" value="REC"/>
    <property type="match status" value="1"/>
</dbReference>
<dbReference type="InterPro" id="IPR058245">
    <property type="entry name" value="NreC/VraR/RcsB-like_REC"/>
</dbReference>
<dbReference type="SUPFAM" id="SSF52172">
    <property type="entry name" value="CheY-like"/>
    <property type="match status" value="1"/>
</dbReference>
<dbReference type="PANTHER" id="PTHR43214">
    <property type="entry name" value="TWO-COMPONENT RESPONSE REGULATOR"/>
    <property type="match status" value="1"/>
</dbReference>
<dbReference type="GO" id="GO:0003677">
    <property type="term" value="F:DNA binding"/>
    <property type="evidence" value="ECO:0007669"/>
    <property type="project" value="UniProtKB-KW"/>
</dbReference>
<dbReference type="InterPro" id="IPR011006">
    <property type="entry name" value="CheY-like_superfamily"/>
</dbReference>
<evidence type="ECO:0000256" key="4">
    <source>
        <dbReference type="ARBA" id="ARBA00023163"/>
    </source>
</evidence>
<dbReference type="PROSITE" id="PS50043">
    <property type="entry name" value="HTH_LUXR_2"/>
    <property type="match status" value="1"/>
</dbReference>